<dbReference type="Proteomes" id="UP001180536">
    <property type="component" value="Unassembled WGS sequence"/>
</dbReference>
<dbReference type="RefSeq" id="WP_157275712.1">
    <property type="nucleotide sequence ID" value="NZ_JAVDXQ010000004.1"/>
</dbReference>
<evidence type="ECO:0000313" key="3">
    <source>
        <dbReference type="Proteomes" id="UP001180536"/>
    </source>
</evidence>
<dbReference type="Gene3D" id="1.10.3210.10">
    <property type="entry name" value="Hypothetical protein af1432"/>
    <property type="match status" value="1"/>
</dbReference>
<name>A0ABU1ZBR6_9BURK</name>
<organism evidence="2 3">
    <name type="scientific">Pelomonas aquatica</name>
    <dbReference type="NCBI Taxonomy" id="431058"/>
    <lineage>
        <taxon>Bacteria</taxon>
        <taxon>Pseudomonadati</taxon>
        <taxon>Pseudomonadota</taxon>
        <taxon>Betaproteobacteria</taxon>
        <taxon>Burkholderiales</taxon>
        <taxon>Sphaerotilaceae</taxon>
        <taxon>Roseateles</taxon>
    </lineage>
</organism>
<keyword evidence="3" id="KW-1185">Reference proteome</keyword>
<reference evidence="2 3" key="1">
    <citation type="submission" date="2023-07" db="EMBL/GenBank/DDBJ databases">
        <title>Sorghum-associated microbial communities from plants grown in Nebraska, USA.</title>
        <authorList>
            <person name="Schachtman D."/>
        </authorList>
    </citation>
    <scope>NUCLEOTIDE SEQUENCE [LARGE SCALE GENOMIC DNA]</scope>
    <source>
        <strain evidence="2 3">BE310</strain>
    </source>
</reference>
<gene>
    <name evidence="2" type="ORF">J2X16_002784</name>
</gene>
<dbReference type="InterPro" id="IPR003607">
    <property type="entry name" value="HD/PDEase_dom"/>
</dbReference>
<protein>
    <submittedName>
        <fullName evidence="2">HD-GYP domain-containing protein (C-di-GMP phosphodiesterase class II)</fullName>
    </submittedName>
</protein>
<dbReference type="Pfam" id="PF13487">
    <property type="entry name" value="HD_5"/>
    <property type="match status" value="1"/>
</dbReference>
<dbReference type="SMART" id="SM00471">
    <property type="entry name" value="HDc"/>
    <property type="match status" value="1"/>
</dbReference>
<dbReference type="PANTHER" id="PTHR45228">
    <property type="entry name" value="CYCLIC DI-GMP PHOSPHODIESTERASE TM_0186-RELATED"/>
    <property type="match status" value="1"/>
</dbReference>
<dbReference type="InterPro" id="IPR052020">
    <property type="entry name" value="Cyclic_di-GMP/3'3'-cGAMP_PDE"/>
</dbReference>
<dbReference type="CDD" id="cd00077">
    <property type="entry name" value="HDc"/>
    <property type="match status" value="1"/>
</dbReference>
<evidence type="ECO:0000259" key="1">
    <source>
        <dbReference type="PROSITE" id="PS51832"/>
    </source>
</evidence>
<dbReference type="EMBL" id="JAVDXQ010000004">
    <property type="protein sequence ID" value="MDR7297435.1"/>
    <property type="molecule type" value="Genomic_DNA"/>
</dbReference>
<comment type="caution">
    <text evidence="2">The sequence shown here is derived from an EMBL/GenBank/DDBJ whole genome shotgun (WGS) entry which is preliminary data.</text>
</comment>
<dbReference type="PROSITE" id="PS51832">
    <property type="entry name" value="HD_GYP"/>
    <property type="match status" value="1"/>
</dbReference>
<dbReference type="PANTHER" id="PTHR45228:SF8">
    <property type="entry name" value="TWO-COMPONENT RESPONSE REGULATOR-RELATED"/>
    <property type="match status" value="1"/>
</dbReference>
<evidence type="ECO:0000313" key="2">
    <source>
        <dbReference type="EMBL" id="MDR7297435.1"/>
    </source>
</evidence>
<dbReference type="SUPFAM" id="SSF109604">
    <property type="entry name" value="HD-domain/PDEase-like"/>
    <property type="match status" value="1"/>
</dbReference>
<proteinExistence type="predicted"/>
<accession>A0ABU1ZBR6</accession>
<dbReference type="InterPro" id="IPR037522">
    <property type="entry name" value="HD_GYP_dom"/>
</dbReference>
<feature type="domain" description="HD-GYP" evidence="1">
    <location>
        <begin position="8"/>
        <end position="205"/>
    </location>
</feature>
<sequence length="244" mass="26837">MKAHEASAMGAPANGASHLDGIEDRFRHEIDHHGLRTAWLAERVARTLGLDAGNVQAVTEAANLHDVGKRFVEDAVLYKPGRLDAKERHDMEMHVVFGAWSLMSNERSRPRLAAQVALLHHEWWNGLGYPFGISGDAIPLAARITAVADVFDALSQERCYKPAWPRDQVMAYLSAQRGRQFDPQCAEAMHDVAERLPANWHLHALSAERPFLPAASPGVVSLPPHAALLRRPRASDLSVALHGA</sequence>